<evidence type="ECO:0000313" key="1">
    <source>
        <dbReference type="EMBL" id="SPU38779.1"/>
    </source>
</evidence>
<gene>
    <name evidence="1" type="ORF">NCTC7582_04747</name>
</gene>
<dbReference type="EMBL" id="UAQE01000004">
    <property type="protein sequence ID" value="SPU38779.1"/>
    <property type="molecule type" value="Genomic_DNA"/>
</dbReference>
<dbReference type="AlphaFoldDB" id="A0A2X1A3D1"/>
<organism evidence="1">
    <name type="scientific">Lysinibacillus capsici</name>
    <dbReference type="NCBI Taxonomy" id="2115968"/>
    <lineage>
        <taxon>Bacteria</taxon>
        <taxon>Bacillati</taxon>
        <taxon>Bacillota</taxon>
        <taxon>Bacilli</taxon>
        <taxon>Bacillales</taxon>
        <taxon>Bacillaceae</taxon>
        <taxon>Lysinibacillus</taxon>
    </lineage>
</organism>
<dbReference type="Proteomes" id="UP000251431">
    <property type="component" value="Unassembled WGS sequence"/>
</dbReference>
<proteinExistence type="predicted"/>
<name>A0A2X1A3D1_9BACI</name>
<dbReference type="RefSeq" id="WP_112118589.1">
    <property type="nucleotide sequence ID" value="NZ_JBEGCY010000001.1"/>
</dbReference>
<protein>
    <submittedName>
        <fullName evidence="1">Uncharacterized protein</fullName>
    </submittedName>
</protein>
<sequence>MDSLELNKSKYMVSNIKDILHNKLILAKPLTKDDINKINLVNPPVYDKEKYLIQEQWLYSMNIGEWEDVEIIIQGNNENPEVGIIELAERIFDELHLHISCALAYLHKFFPNQEINSYYLSTISFGNMANFDSYIFSGFSLAFIYEGHFEFQYKVKFKENGWPIGFEGGPL</sequence>
<accession>A0A2X1A3D1</accession>
<reference evidence="1" key="1">
    <citation type="submission" date="2018-06" db="EMBL/GenBank/DDBJ databases">
        <authorList>
            <consortium name="Pathogen Informatics"/>
            <person name="Doyle S."/>
        </authorList>
    </citation>
    <scope>NUCLEOTIDE SEQUENCE [LARGE SCALE GENOMIC DNA]</scope>
    <source>
        <strain evidence="1">NCTC7582</strain>
    </source>
</reference>